<feature type="transmembrane region" description="Helical" evidence="1">
    <location>
        <begin position="63"/>
        <end position="87"/>
    </location>
</feature>
<gene>
    <name evidence="2" type="ORF">SY1_13760</name>
</gene>
<keyword evidence="1" id="KW-0472">Membrane</keyword>
<feature type="transmembrane region" description="Helical" evidence="1">
    <location>
        <begin position="26"/>
        <end position="56"/>
    </location>
</feature>
<keyword evidence="1" id="KW-1133">Transmembrane helix</keyword>
<evidence type="ECO:0000256" key="1">
    <source>
        <dbReference type="SAM" id="Phobius"/>
    </source>
</evidence>
<dbReference type="KEGG" id="sbr:SY1_13760"/>
<reference evidence="2 3" key="2">
    <citation type="submission" date="2010-03" db="EMBL/GenBank/DDBJ databases">
        <authorList>
            <person name="Pajon A."/>
        </authorList>
    </citation>
    <scope>NUCLEOTIDE SEQUENCE [LARGE SCALE GENOMIC DNA]</scope>
    <source>
        <strain evidence="2 3">SGP1</strain>
    </source>
</reference>
<name>A0AB94IXE3_9BACT</name>
<proteinExistence type="predicted"/>
<evidence type="ECO:0000313" key="2">
    <source>
        <dbReference type="EMBL" id="CBL28462.1"/>
    </source>
</evidence>
<protein>
    <recommendedName>
        <fullName evidence="4">DUF4190 domain-containing protein</fullName>
    </recommendedName>
</protein>
<dbReference type="Proteomes" id="UP000008957">
    <property type="component" value="Chromosome"/>
</dbReference>
<organism evidence="2 3">
    <name type="scientific">Fretibacterium fastidiosum</name>
    <dbReference type="NCBI Taxonomy" id="651822"/>
    <lineage>
        <taxon>Bacteria</taxon>
        <taxon>Thermotogati</taxon>
        <taxon>Synergistota</taxon>
        <taxon>Synergistia</taxon>
        <taxon>Synergistales</taxon>
        <taxon>Aminobacteriaceae</taxon>
        <taxon>Fretibacterium</taxon>
    </lineage>
</organism>
<accession>A0AB94IXE3</accession>
<reference evidence="3" key="1">
    <citation type="submission" date="2010-03" db="EMBL/GenBank/DDBJ databases">
        <title>The genome sequence of Synergistetes sp. SGP1.</title>
        <authorList>
            <consortium name="metaHIT consortium -- http://www.metahit.eu/"/>
            <person name="Pajon A."/>
            <person name="Turner K."/>
            <person name="Parkhill J."/>
            <person name="Wade W."/>
            <person name="Vartoukian S."/>
        </authorList>
    </citation>
    <scope>NUCLEOTIDE SEQUENCE [LARGE SCALE GENOMIC DNA]</scope>
    <source>
        <strain evidence="3">SGP1</strain>
    </source>
</reference>
<dbReference type="RefSeq" id="WP_015556609.1">
    <property type="nucleotide sequence ID" value="NC_021038.1"/>
</dbReference>
<keyword evidence="1" id="KW-0812">Transmembrane</keyword>
<keyword evidence="3" id="KW-1185">Reference proteome</keyword>
<evidence type="ECO:0008006" key="4">
    <source>
        <dbReference type="Google" id="ProtNLM"/>
    </source>
</evidence>
<dbReference type="AlphaFoldDB" id="A0AB94IXE3"/>
<sequence>MLENGVNQANGAEKGQAVVASGQSNALGICSIVCSIVSIFLAALVFAPLGVLLGLIAAFKKQVALGVIGIVIGVISLLLSPSFQLLLVGMGLRMGMR</sequence>
<dbReference type="EMBL" id="FP929056">
    <property type="protein sequence ID" value="CBL28462.1"/>
    <property type="molecule type" value="Genomic_DNA"/>
</dbReference>
<evidence type="ECO:0000313" key="3">
    <source>
        <dbReference type="Proteomes" id="UP000008957"/>
    </source>
</evidence>